<protein>
    <submittedName>
        <fullName evidence="1">Uncharacterized protein</fullName>
    </submittedName>
</protein>
<sequence length="152" mass="16227">MSVGYTDPSVAPPLDLARFSALSNQTHFVATSQPITAFELECYSGETNVADLLHVIMADGAGSRKTATNAVHRASGSRRDVTARPYAHAIPVPVAPRATYKPEDLKRPSQACASAPFALTLTAQSTNATNLYSAFPALRVWSALRPDAISQR</sequence>
<dbReference type="STRING" id="1247936.BN2475_1040002"/>
<evidence type="ECO:0000313" key="1">
    <source>
        <dbReference type="EMBL" id="SIT48462.1"/>
    </source>
</evidence>
<dbReference type="Proteomes" id="UP000187012">
    <property type="component" value="Unassembled WGS sequence"/>
</dbReference>
<organism evidence="1 2">
    <name type="scientific">Paraburkholderia ribeironis</name>
    <dbReference type="NCBI Taxonomy" id="1247936"/>
    <lineage>
        <taxon>Bacteria</taxon>
        <taxon>Pseudomonadati</taxon>
        <taxon>Pseudomonadota</taxon>
        <taxon>Betaproteobacteria</taxon>
        <taxon>Burkholderiales</taxon>
        <taxon>Burkholderiaceae</taxon>
        <taxon>Paraburkholderia</taxon>
    </lineage>
</organism>
<reference evidence="1 2" key="1">
    <citation type="submission" date="2016-12" db="EMBL/GenBank/DDBJ databases">
        <authorList>
            <person name="Song W.-J."/>
            <person name="Kurnit D.M."/>
        </authorList>
    </citation>
    <scope>NUCLEOTIDE SEQUENCE [LARGE SCALE GENOMIC DNA]</scope>
    <source>
        <strain evidence="1 2">STM7296</strain>
    </source>
</reference>
<accession>A0A1N7SM79</accession>
<name>A0A1N7SM79_9BURK</name>
<dbReference type="AlphaFoldDB" id="A0A1N7SM79"/>
<proteinExistence type="predicted"/>
<keyword evidence="2" id="KW-1185">Reference proteome</keyword>
<gene>
    <name evidence="1" type="ORF">BN2475_1040002</name>
</gene>
<dbReference type="EMBL" id="CYGX02000104">
    <property type="protein sequence ID" value="SIT48462.1"/>
    <property type="molecule type" value="Genomic_DNA"/>
</dbReference>
<evidence type="ECO:0000313" key="2">
    <source>
        <dbReference type="Proteomes" id="UP000187012"/>
    </source>
</evidence>